<evidence type="ECO:0000313" key="1">
    <source>
        <dbReference type="EMBL" id="MEC6831161.1"/>
    </source>
</evidence>
<comment type="caution">
    <text evidence="1">The sequence shown here is derived from an EMBL/GenBank/DDBJ whole genome shotgun (WGS) entry which is preliminary data.</text>
</comment>
<dbReference type="Proteomes" id="UP001306119">
    <property type="component" value="Unassembled WGS sequence"/>
</dbReference>
<keyword evidence="2" id="KW-1185">Reference proteome</keyword>
<reference evidence="1 2" key="1">
    <citation type="submission" date="2024-01" db="EMBL/GenBank/DDBJ databases">
        <title>Active colonisers of the gastrointestinal tract of Atlantic salmon farmed in a warm water region.</title>
        <authorList>
            <person name="Bowman J.P."/>
        </authorList>
    </citation>
    <scope>NUCLEOTIDE SEQUENCE [LARGE SCALE GENOMIC DNA]</scope>
    <source>
        <strain evidence="1 2">S3MW1</strain>
    </source>
</reference>
<evidence type="ECO:0000313" key="2">
    <source>
        <dbReference type="Proteomes" id="UP001306119"/>
    </source>
</evidence>
<sequence length="55" mass="6478">MLCHINACALYLDEQIGNSWYHGCPPIQCNWTEIHFAKLFMDVYNELDKADELPY</sequence>
<dbReference type="EMBL" id="JAYXUG010000002">
    <property type="protein sequence ID" value="MEC6831161.1"/>
    <property type="molecule type" value="Genomic_DNA"/>
</dbReference>
<organism evidence="1 2">
    <name type="scientific">Photobacterium toruni</name>
    <dbReference type="NCBI Taxonomy" id="1935446"/>
    <lineage>
        <taxon>Bacteria</taxon>
        <taxon>Pseudomonadati</taxon>
        <taxon>Pseudomonadota</taxon>
        <taxon>Gammaproteobacteria</taxon>
        <taxon>Vibrionales</taxon>
        <taxon>Vibrionaceae</taxon>
        <taxon>Photobacterium</taxon>
    </lineage>
</organism>
<name>A0ABU6L876_9GAMM</name>
<proteinExistence type="predicted"/>
<protein>
    <submittedName>
        <fullName evidence="1">Uncharacterized protein</fullName>
    </submittedName>
</protein>
<accession>A0ABU6L876</accession>
<gene>
    <name evidence="1" type="ORF">VXS06_05205</name>
</gene>
<dbReference type="RefSeq" id="WP_327774279.1">
    <property type="nucleotide sequence ID" value="NZ_JAYXUG010000002.1"/>
</dbReference>